<evidence type="ECO:0000256" key="1">
    <source>
        <dbReference type="SAM" id="SignalP"/>
    </source>
</evidence>
<evidence type="ECO:0000313" key="3">
    <source>
        <dbReference type="Proteomes" id="UP000241986"/>
    </source>
</evidence>
<keyword evidence="1" id="KW-0732">Signal</keyword>
<name>A0A2T4N3P0_AERVE</name>
<feature type="chain" id="PRO_5015737901" evidence="1">
    <location>
        <begin position="37"/>
        <end position="383"/>
    </location>
</feature>
<evidence type="ECO:0000313" key="2">
    <source>
        <dbReference type="EMBL" id="PTH81465.1"/>
    </source>
</evidence>
<protein>
    <submittedName>
        <fullName evidence="2">Uncharacterized protein</fullName>
    </submittedName>
</protein>
<dbReference type="Proteomes" id="UP000241986">
    <property type="component" value="Unassembled WGS sequence"/>
</dbReference>
<dbReference type="AlphaFoldDB" id="A0A2T4N3P0"/>
<dbReference type="EMBL" id="PZKL01000020">
    <property type="protein sequence ID" value="PTH81465.1"/>
    <property type="molecule type" value="Genomic_DNA"/>
</dbReference>
<reference evidence="2 3" key="1">
    <citation type="submission" date="2018-03" db="EMBL/GenBank/DDBJ databases">
        <title>Aeromonas veronii whole genome sequencing and analysis.</title>
        <authorList>
            <person name="Xie H."/>
            <person name="Liu T."/>
            <person name="Wang K."/>
        </authorList>
    </citation>
    <scope>NUCLEOTIDE SEQUENCE [LARGE SCALE GENOMIC DNA]</scope>
    <source>
        <strain evidence="2 3">XH.VA.1</strain>
    </source>
</reference>
<comment type="caution">
    <text evidence="2">The sequence shown here is derived from an EMBL/GenBank/DDBJ whole genome shotgun (WGS) entry which is preliminary data.</text>
</comment>
<sequence>MTKVALGKRQLKKSAAHLFVASLLYCMGTTSTFAYVAMPKIDVGNIGARVIENAMTLLEGKEMQAIYKGAMEAKNKIKSLTTDNDNSVSAIKINSKQKMQEEISKKEELKASQPGINACSIIASVVVSKKTDCAANDFSNSAHARNSAVAAIPEGGHIKNKKLEEFRDRIAKAIDESDEIAKSEAESGSIGDESINLVETSLSPFYLLSSDKNTYALDEDMRKKMEDYVFLIAPPYMETKQEKELTDLNNKTAVIAAMKRAMMNVPNAAFNDILSVRISGDDESESKLYARFNTANSYFSFDDIEALNKNKDFVDVGATYLGGRIDSMATRIALGQLATPDVVIRNVAIMKALKISEMLESYKVSLNKEIIMATMLAKNINML</sequence>
<gene>
    <name evidence="2" type="ORF">DAA48_08750</name>
</gene>
<organism evidence="2 3">
    <name type="scientific">Aeromonas veronii</name>
    <dbReference type="NCBI Taxonomy" id="654"/>
    <lineage>
        <taxon>Bacteria</taxon>
        <taxon>Pseudomonadati</taxon>
        <taxon>Pseudomonadota</taxon>
        <taxon>Gammaproteobacteria</taxon>
        <taxon>Aeromonadales</taxon>
        <taxon>Aeromonadaceae</taxon>
        <taxon>Aeromonas</taxon>
    </lineage>
</organism>
<proteinExistence type="predicted"/>
<feature type="signal peptide" evidence="1">
    <location>
        <begin position="1"/>
        <end position="36"/>
    </location>
</feature>
<accession>A0A2T4N3P0</accession>